<proteinExistence type="predicted"/>
<organism evidence="2">
    <name type="scientific">Rhizophora mucronata</name>
    <name type="common">Asiatic mangrove</name>
    <dbReference type="NCBI Taxonomy" id="61149"/>
    <lineage>
        <taxon>Eukaryota</taxon>
        <taxon>Viridiplantae</taxon>
        <taxon>Streptophyta</taxon>
        <taxon>Embryophyta</taxon>
        <taxon>Tracheophyta</taxon>
        <taxon>Spermatophyta</taxon>
        <taxon>Magnoliopsida</taxon>
        <taxon>eudicotyledons</taxon>
        <taxon>Gunneridae</taxon>
        <taxon>Pentapetalae</taxon>
        <taxon>rosids</taxon>
        <taxon>fabids</taxon>
        <taxon>Malpighiales</taxon>
        <taxon>Rhizophoraceae</taxon>
        <taxon>Rhizophora</taxon>
    </lineage>
</organism>
<accession>A0A2P2JDC6</accession>
<reference evidence="2" key="1">
    <citation type="submission" date="2018-02" db="EMBL/GenBank/DDBJ databases">
        <title>Rhizophora mucronata_Transcriptome.</title>
        <authorList>
            <person name="Meera S.P."/>
            <person name="Sreeshan A."/>
            <person name="Augustine A."/>
        </authorList>
    </citation>
    <scope>NUCLEOTIDE SEQUENCE</scope>
    <source>
        <tissue evidence="2">Leaf</tissue>
    </source>
</reference>
<protein>
    <submittedName>
        <fullName evidence="2">Uncharacterized protein</fullName>
    </submittedName>
</protein>
<evidence type="ECO:0000256" key="1">
    <source>
        <dbReference type="SAM" id="Phobius"/>
    </source>
</evidence>
<keyword evidence="1" id="KW-0472">Membrane</keyword>
<dbReference type="AlphaFoldDB" id="A0A2P2JDC6"/>
<keyword evidence="1" id="KW-1133">Transmembrane helix</keyword>
<sequence>MLSFAKYYMIVVIGFGMYHCIMGFYQDFPSAFPQFLFLPESQGNFFCLPFSQSVTHFQCTRSGCGS</sequence>
<evidence type="ECO:0000313" key="2">
    <source>
        <dbReference type="EMBL" id="MBW91486.1"/>
    </source>
</evidence>
<keyword evidence="1" id="KW-0812">Transmembrane</keyword>
<dbReference type="EMBL" id="GGEC01011003">
    <property type="protein sequence ID" value="MBW91486.1"/>
    <property type="molecule type" value="Transcribed_RNA"/>
</dbReference>
<feature type="transmembrane region" description="Helical" evidence="1">
    <location>
        <begin position="7"/>
        <end position="25"/>
    </location>
</feature>
<name>A0A2P2JDC6_RHIMU</name>